<evidence type="ECO:0000313" key="4">
    <source>
        <dbReference type="EMBL" id="KND04796.1"/>
    </source>
</evidence>
<sequence length="229" mass="26363">MQPNHLETTHVHEVYNLIADHFSATRYKPWPVVDSFLRELEKGSLGADVGCGNGKYLGVNKEVFTVGSDRSDKLIEIVQKRGFEAMVCDNLSLPYRDACFDFVISIAVIHHMSSPERRLEALKELLRITRTGGRILVFVWAFEQEGKRKYQEQDVFVPWKMPKKIYCPEGQPTKGSTPTEEGSQDIVYQRYYHLFVKGELDELITRTGMATIETSGYDRDNWYCVARKT</sequence>
<dbReference type="OrthoDB" id="271595at2759"/>
<dbReference type="Gene3D" id="3.40.50.150">
    <property type="entry name" value="Vaccinia Virus protein VP39"/>
    <property type="match status" value="1"/>
</dbReference>
<dbReference type="InterPro" id="IPR013216">
    <property type="entry name" value="Methyltransf_11"/>
</dbReference>
<dbReference type="RefSeq" id="XP_016612835.1">
    <property type="nucleotide sequence ID" value="XM_016748824.1"/>
</dbReference>
<keyword evidence="1" id="KW-0489">Methyltransferase</keyword>
<dbReference type="OMA" id="VHEVYQQ"/>
<accession>A0A0L0HTX3</accession>
<gene>
    <name evidence="4" type="ORF">SPPG_00499</name>
</gene>
<dbReference type="GO" id="GO:0030488">
    <property type="term" value="P:tRNA methylation"/>
    <property type="evidence" value="ECO:0007669"/>
    <property type="project" value="EnsemblFungi"/>
</dbReference>
<feature type="domain" description="Methyltransferase type 11" evidence="3">
    <location>
        <begin position="48"/>
        <end position="136"/>
    </location>
</feature>
<name>A0A0L0HTX3_SPIPD</name>
<dbReference type="EMBL" id="KQ257450">
    <property type="protein sequence ID" value="KND04796.1"/>
    <property type="molecule type" value="Genomic_DNA"/>
</dbReference>
<dbReference type="InterPro" id="IPR051422">
    <property type="entry name" value="AlkB_tRNA_MeTrf/Diox"/>
</dbReference>
<dbReference type="GO" id="GO:0000049">
    <property type="term" value="F:tRNA binding"/>
    <property type="evidence" value="ECO:0007669"/>
    <property type="project" value="TreeGrafter"/>
</dbReference>
<dbReference type="GO" id="GO:0005737">
    <property type="term" value="C:cytoplasm"/>
    <property type="evidence" value="ECO:0007669"/>
    <property type="project" value="EnsemblFungi"/>
</dbReference>
<dbReference type="Proteomes" id="UP000053201">
    <property type="component" value="Unassembled WGS sequence"/>
</dbReference>
<proteinExistence type="predicted"/>
<dbReference type="PANTHER" id="PTHR13069">
    <property type="entry name" value="ALKYLATED DNA REPAIR PROTEIN ALKB HOMOLOG 8"/>
    <property type="match status" value="1"/>
</dbReference>
<dbReference type="GO" id="GO:0006448">
    <property type="term" value="P:regulation of translational elongation"/>
    <property type="evidence" value="ECO:0007669"/>
    <property type="project" value="EnsemblFungi"/>
</dbReference>
<dbReference type="GO" id="GO:0002098">
    <property type="term" value="P:tRNA wobble uridine modification"/>
    <property type="evidence" value="ECO:0007669"/>
    <property type="project" value="EnsemblFungi"/>
</dbReference>
<dbReference type="STRING" id="645134.A0A0L0HTX3"/>
<dbReference type="GO" id="GO:0043527">
    <property type="term" value="C:tRNA methyltransferase complex"/>
    <property type="evidence" value="ECO:0007669"/>
    <property type="project" value="EnsemblFungi"/>
</dbReference>
<reference evidence="4 5" key="1">
    <citation type="submission" date="2009-08" db="EMBL/GenBank/DDBJ databases">
        <title>The Genome Sequence of Spizellomyces punctatus strain DAOM BR117.</title>
        <authorList>
            <consortium name="The Broad Institute Genome Sequencing Platform"/>
            <person name="Russ C."/>
            <person name="Cuomo C."/>
            <person name="Shea T."/>
            <person name="Young S.K."/>
            <person name="Zeng Q."/>
            <person name="Koehrsen M."/>
            <person name="Haas B."/>
            <person name="Borodovsky M."/>
            <person name="Guigo R."/>
            <person name="Alvarado L."/>
            <person name="Berlin A."/>
            <person name="Bochicchio J."/>
            <person name="Borenstein D."/>
            <person name="Chapman S."/>
            <person name="Chen Z."/>
            <person name="Engels R."/>
            <person name="Freedman E."/>
            <person name="Gellesch M."/>
            <person name="Goldberg J."/>
            <person name="Griggs A."/>
            <person name="Gujja S."/>
            <person name="Heiman D."/>
            <person name="Hepburn T."/>
            <person name="Howarth C."/>
            <person name="Jen D."/>
            <person name="Larson L."/>
            <person name="Lewis B."/>
            <person name="Mehta T."/>
            <person name="Park D."/>
            <person name="Pearson M."/>
            <person name="Roberts A."/>
            <person name="Saif S."/>
            <person name="Shenoy N."/>
            <person name="Sisk P."/>
            <person name="Stolte C."/>
            <person name="Sykes S."/>
            <person name="Thomson T."/>
            <person name="Walk T."/>
            <person name="White J."/>
            <person name="Yandava C."/>
            <person name="Burger G."/>
            <person name="Gray M.W."/>
            <person name="Holland P.W.H."/>
            <person name="King N."/>
            <person name="Lang F.B.F."/>
            <person name="Roger A.J."/>
            <person name="Ruiz-Trillo I."/>
            <person name="Lander E."/>
            <person name="Nusbaum C."/>
        </authorList>
    </citation>
    <scope>NUCLEOTIDE SEQUENCE [LARGE SCALE GENOMIC DNA]</scope>
    <source>
        <strain evidence="4 5">DAOM BR117</strain>
    </source>
</reference>
<keyword evidence="2" id="KW-0808">Transferase</keyword>
<evidence type="ECO:0000259" key="3">
    <source>
        <dbReference type="Pfam" id="PF08241"/>
    </source>
</evidence>
<protein>
    <recommendedName>
        <fullName evidence="3">Methyltransferase type 11 domain-containing protein</fullName>
    </recommendedName>
</protein>
<dbReference type="FunFam" id="3.40.50.150:FF:000195">
    <property type="entry name" value="Methyltransferase domain containing protein"/>
    <property type="match status" value="1"/>
</dbReference>
<dbReference type="AlphaFoldDB" id="A0A0L0HTX3"/>
<dbReference type="eggNOG" id="KOG1331">
    <property type="taxonomic scope" value="Eukaryota"/>
</dbReference>
<dbReference type="InParanoid" id="A0A0L0HTX3"/>
<dbReference type="GO" id="GO:0106335">
    <property type="term" value="F:tRNA (5-carboxymethyluridine(34)-5-O)-methyltransferase activity"/>
    <property type="evidence" value="ECO:0007669"/>
    <property type="project" value="TreeGrafter"/>
</dbReference>
<organism evidence="4 5">
    <name type="scientific">Spizellomyces punctatus (strain DAOM BR117)</name>
    <dbReference type="NCBI Taxonomy" id="645134"/>
    <lineage>
        <taxon>Eukaryota</taxon>
        <taxon>Fungi</taxon>
        <taxon>Fungi incertae sedis</taxon>
        <taxon>Chytridiomycota</taxon>
        <taxon>Chytridiomycota incertae sedis</taxon>
        <taxon>Chytridiomycetes</taxon>
        <taxon>Spizellomycetales</taxon>
        <taxon>Spizellomycetaceae</taxon>
        <taxon>Spizellomyces</taxon>
    </lineage>
</organism>
<evidence type="ECO:0000256" key="1">
    <source>
        <dbReference type="ARBA" id="ARBA00022603"/>
    </source>
</evidence>
<dbReference type="GO" id="GO:0008757">
    <property type="term" value="F:S-adenosylmethionine-dependent methyltransferase activity"/>
    <property type="evidence" value="ECO:0007669"/>
    <property type="project" value="InterPro"/>
</dbReference>
<dbReference type="VEuPathDB" id="FungiDB:SPPG_00499"/>
<evidence type="ECO:0000313" key="5">
    <source>
        <dbReference type="Proteomes" id="UP000053201"/>
    </source>
</evidence>
<evidence type="ECO:0000256" key="2">
    <source>
        <dbReference type="ARBA" id="ARBA00022679"/>
    </source>
</evidence>
<keyword evidence="5" id="KW-1185">Reference proteome</keyword>
<dbReference type="GO" id="GO:0005634">
    <property type="term" value="C:nucleus"/>
    <property type="evidence" value="ECO:0007669"/>
    <property type="project" value="EnsemblFungi"/>
</dbReference>
<dbReference type="CDD" id="cd02440">
    <property type="entry name" value="AdoMet_MTases"/>
    <property type="match status" value="1"/>
</dbReference>
<dbReference type="GeneID" id="27684221"/>
<dbReference type="SUPFAM" id="SSF53335">
    <property type="entry name" value="S-adenosyl-L-methionine-dependent methyltransferases"/>
    <property type="match status" value="1"/>
</dbReference>
<dbReference type="PANTHER" id="PTHR13069:SF21">
    <property type="entry name" value="ALKYLATED DNA REPAIR PROTEIN ALKB HOMOLOG 8"/>
    <property type="match status" value="1"/>
</dbReference>
<dbReference type="InterPro" id="IPR029063">
    <property type="entry name" value="SAM-dependent_MTases_sf"/>
</dbReference>
<dbReference type="Pfam" id="PF08241">
    <property type="entry name" value="Methyltransf_11"/>
    <property type="match status" value="1"/>
</dbReference>
<dbReference type="FunCoup" id="A0A0L0HTX3">
    <property type="interactions" value="378"/>
</dbReference>